<protein>
    <recommendedName>
        <fullName evidence="3">Integrase catalytic domain-containing protein</fullName>
    </recommendedName>
</protein>
<evidence type="ECO:0000313" key="1">
    <source>
        <dbReference type="EMBL" id="KAF2894645.1"/>
    </source>
</evidence>
<dbReference type="GO" id="GO:0003676">
    <property type="term" value="F:nucleic acid binding"/>
    <property type="evidence" value="ECO:0007669"/>
    <property type="project" value="InterPro"/>
</dbReference>
<dbReference type="AlphaFoldDB" id="A0A8K0G7M6"/>
<sequence length="85" mass="9661">MREAVESEGIKWHFNPPAPPNFGEIWEAGVRNVKAHLIRVVGAQVLTFEEFYTVLVQIESVLNSRPLYPMSSDPNDILRLLQVIS</sequence>
<keyword evidence="2" id="KW-1185">Reference proteome</keyword>
<dbReference type="EMBL" id="VTPC01006801">
    <property type="protein sequence ID" value="KAF2894645.1"/>
    <property type="molecule type" value="Genomic_DNA"/>
</dbReference>
<dbReference type="OrthoDB" id="6763816at2759"/>
<evidence type="ECO:0000313" key="2">
    <source>
        <dbReference type="Proteomes" id="UP000801492"/>
    </source>
</evidence>
<name>A0A8K0G7M6_IGNLU</name>
<dbReference type="Gene3D" id="3.30.420.10">
    <property type="entry name" value="Ribonuclease H-like superfamily/Ribonuclease H"/>
    <property type="match status" value="1"/>
</dbReference>
<reference evidence="1" key="1">
    <citation type="submission" date="2019-08" db="EMBL/GenBank/DDBJ databases">
        <title>The genome of the North American firefly Photinus pyralis.</title>
        <authorList>
            <consortium name="Photinus pyralis genome working group"/>
            <person name="Fallon T.R."/>
            <person name="Sander Lower S.E."/>
            <person name="Weng J.-K."/>
        </authorList>
    </citation>
    <scope>NUCLEOTIDE SEQUENCE</scope>
    <source>
        <strain evidence="1">TRF0915ILg1</strain>
        <tissue evidence="1">Whole body</tissue>
    </source>
</reference>
<proteinExistence type="predicted"/>
<comment type="caution">
    <text evidence="1">The sequence shown here is derived from an EMBL/GenBank/DDBJ whole genome shotgun (WGS) entry which is preliminary data.</text>
</comment>
<accession>A0A8K0G7M6</accession>
<dbReference type="InterPro" id="IPR036397">
    <property type="entry name" value="RNaseH_sf"/>
</dbReference>
<dbReference type="Proteomes" id="UP000801492">
    <property type="component" value="Unassembled WGS sequence"/>
</dbReference>
<evidence type="ECO:0008006" key="3">
    <source>
        <dbReference type="Google" id="ProtNLM"/>
    </source>
</evidence>
<organism evidence="1 2">
    <name type="scientific">Ignelater luminosus</name>
    <name type="common">Cucubano</name>
    <name type="synonym">Pyrophorus luminosus</name>
    <dbReference type="NCBI Taxonomy" id="2038154"/>
    <lineage>
        <taxon>Eukaryota</taxon>
        <taxon>Metazoa</taxon>
        <taxon>Ecdysozoa</taxon>
        <taxon>Arthropoda</taxon>
        <taxon>Hexapoda</taxon>
        <taxon>Insecta</taxon>
        <taxon>Pterygota</taxon>
        <taxon>Neoptera</taxon>
        <taxon>Endopterygota</taxon>
        <taxon>Coleoptera</taxon>
        <taxon>Polyphaga</taxon>
        <taxon>Elateriformia</taxon>
        <taxon>Elateroidea</taxon>
        <taxon>Elateridae</taxon>
        <taxon>Agrypninae</taxon>
        <taxon>Pyrophorini</taxon>
        <taxon>Ignelater</taxon>
    </lineage>
</organism>
<gene>
    <name evidence="1" type="ORF">ILUMI_11521</name>
</gene>